<evidence type="ECO:0000259" key="1">
    <source>
        <dbReference type="PROSITE" id="PS50925"/>
    </source>
</evidence>
<sequence>MIQYLIYRSLTDLTPSDASYSHILMRSRLRNAELDVTGYLHWEDRIFHQWIEGPAEMLLIVEQIILADGMHRDVTILDRGEAAVREFDGWSMAASASEVSSLFNFMASSKTVSSDHPAHAQSVLRFMKQQPYQADTVTCYDQLTDCASSALKELD</sequence>
<evidence type="ECO:0000313" key="3">
    <source>
        <dbReference type="Proteomes" id="UP000296374"/>
    </source>
</evidence>
<dbReference type="Pfam" id="PF04940">
    <property type="entry name" value="BLUF"/>
    <property type="match status" value="1"/>
</dbReference>
<dbReference type="KEGG" id="plia:E4191_18410"/>
<dbReference type="AlphaFoldDB" id="A0A4Y5SRZ0"/>
<protein>
    <submittedName>
        <fullName evidence="2">BLUF domain-containing protein</fullName>
    </submittedName>
</protein>
<dbReference type="EMBL" id="CP040761">
    <property type="protein sequence ID" value="QDA36099.1"/>
    <property type="molecule type" value="Genomic_DNA"/>
</dbReference>
<dbReference type="RefSeq" id="WP_139615890.1">
    <property type="nucleotide sequence ID" value="NZ_CP040761.1"/>
</dbReference>
<dbReference type="PROSITE" id="PS50925">
    <property type="entry name" value="BLUF"/>
    <property type="match status" value="1"/>
</dbReference>
<dbReference type="InterPro" id="IPR036046">
    <property type="entry name" value="Acylphosphatase-like_dom_sf"/>
</dbReference>
<dbReference type="GO" id="GO:0071949">
    <property type="term" value="F:FAD binding"/>
    <property type="evidence" value="ECO:0007669"/>
    <property type="project" value="InterPro"/>
</dbReference>
<accession>A0A4Y5SRZ0</accession>
<name>A0A4Y5SRZ0_9RHOB</name>
<gene>
    <name evidence="2" type="ORF">E4191_18410</name>
</gene>
<proteinExistence type="predicted"/>
<geneLocation type="plasmid" evidence="2 3">
    <name>unnamed5</name>
</geneLocation>
<dbReference type="GO" id="GO:0009882">
    <property type="term" value="F:blue light photoreceptor activity"/>
    <property type="evidence" value="ECO:0007669"/>
    <property type="project" value="InterPro"/>
</dbReference>
<dbReference type="Gene3D" id="3.30.70.100">
    <property type="match status" value="1"/>
</dbReference>
<dbReference type="InterPro" id="IPR007024">
    <property type="entry name" value="BLUF_domain"/>
</dbReference>
<dbReference type="SMART" id="SM01034">
    <property type="entry name" value="BLUF"/>
    <property type="match status" value="1"/>
</dbReference>
<dbReference type="Proteomes" id="UP000296374">
    <property type="component" value="Plasmid unnamed5"/>
</dbReference>
<evidence type="ECO:0000313" key="2">
    <source>
        <dbReference type="EMBL" id="QDA36099.1"/>
    </source>
</evidence>
<dbReference type="SUPFAM" id="SSF54975">
    <property type="entry name" value="Acylphosphatase/BLUF domain-like"/>
    <property type="match status" value="1"/>
</dbReference>
<keyword evidence="2" id="KW-0614">Plasmid</keyword>
<feature type="domain" description="BLUF" evidence="1">
    <location>
        <begin position="2"/>
        <end position="93"/>
    </location>
</feature>
<organism evidence="2 3">
    <name type="scientific">Paracoccus liaowanqingii</name>
    <dbReference type="NCBI Taxonomy" id="2560053"/>
    <lineage>
        <taxon>Bacteria</taxon>
        <taxon>Pseudomonadati</taxon>
        <taxon>Pseudomonadota</taxon>
        <taxon>Alphaproteobacteria</taxon>
        <taxon>Rhodobacterales</taxon>
        <taxon>Paracoccaceae</taxon>
        <taxon>Paracoccus</taxon>
    </lineage>
</organism>
<reference evidence="3" key="1">
    <citation type="submission" date="2019-05" db="EMBL/GenBank/DDBJ databases">
        <title>Tamlana fucoidanivorans sp. nov., isolated from the surface of algae collected from Fujian province in China.</title>
        <authorList>
            <person name="Li J."/>
        </authorList>
    </citation>
    <scope>NUCLEOTIDE SEQUENCE [LARGE SCALE GENOMIC DNA]</scope>
    <source>
        <strain evidence="3">2251</strain>
        <plasmid evidence="3">unnamed5</plasmid>
    </source>
</reference>